<dbReference type="Proteomes" id="UP001199916">
    <property type="component" value="Unassembled WGS sequence"/>
</dbReference>
<comment type="caution">
    <text evidence="2">The sequence shown here is derived from an EMBL/GenBank/DDBJ whole genome shotgun (WGS) entry which is preliminary data.</text>
</comment>
<protein>
    <submittedName>
        <fullName evidence="2">Uncharacterized protein</fullName>
    </submittedName>
</protein>
<name>A0ABS8YEZ8_9BACL</name>
<accession>A0ABS8YEZ8</accession>
<feature type="compositionally biased region" description="Basic and acidic residues" evidence="1">
    <location>
        <begin position="93"/>
        <end position="109"/>
    </location>
</feature>
<proteinExistence type="predicted"/>
<reference evidence="2 3" key="1">
    <citation type="submission" date="2021-11" db="EMBL/GenBank/DDBJ databases">
        <title>Draft genome sequence of Paenibacillus profundus YoMME, a new Gram-positive bacteria with exoelectrogenic properties.</title>
        <authorList>
            <person name="Hubenova Y."/>
            <person name="Hubenova E."/>
            <person name="Manasiev Y."/>
            <person name="Peykov S."/>
            <person name="Mitov M."/>
        </authorList>
    </citation>
    <scope>NUCLEOTIDE SEQUENCE [LARGE SCALE GENOMIC DNA]</scope>
    <source>
        <strain evidence="2 3">YoMME</strain>
    </source>
</reference>
<sequence>MEPWMYILLLGAAIVVVGMLRPKVVPEGNSTELRRNMEETLEHYMRELEVENEKLITVIERMKKESDLRDDALRRRMDKLEHNWSSFEERLASANEDVKDESGKQEQKAPPEPPSMPQAIVEEVLFETSEVDDFVETFLDDLPEAPAAVPLRARYPELFALLEQGYSEEEAAQQLAMPRGEAQLIIKLEQQEVRRV</sequence>
<dbReference type="RefSeq" id="WP_019425014.1">
    <property type="nucleotide sequence ID" value="NZ_JAJNBZ010000001.1"/>
</dbReference>
<evidence type="ECO:0000256" key="1">
    <source>
        <dbReference type="SAM" id="MobiDB-lite"/>
    </source>
</evidence>
<gene>
    <name evidence="2" type="ORF">LQV63_01960</name>
</gene>
<organism evidence="2 3">
    <name type="scientific">Paenibacillus profundus</name>
    <dbReference type="NCBI Taxonomy" id="1173085"/>
    <lineage>
        <taxon>Bacteria</taxon>
        <taxon>Bacillati</taxon>
        <taxon>Bacillota</taxon>
        <taxon>Bacilli</taxon>
        <taxon>Bacillales</taxon>
        <taxon>Paenibacillaceae</taxon>
        <taxon>Paenibacillus</taxon>
    </lineage>
</organism>
<keyword evidence="3" id="KW-1185">Reference proteome</keyword>
<feature type="region of interest" description="Disordered" evidence="1">
    <location>
        <begin position="93"/>
        <end position="117"/>
    </location>
</feature>
<evidence type="ECO:0000313" key="3">
    <source>
        <dbReference type="Proteomes" id="UP001199916"/>
    </source>
</evidence>
<evidence type="ECO:0000313" key="2">
    <source>
        <dbReference type="EMBL" id="MCE5168084.1"/>
    </source>
</evidence>
<dbReference type="EMBL" id="JAJNBZ010000001">
    <property type="protein sequence ID" value="MCE5168084.1"/>
    <property type="molecule type" value="Genomic_DNA"/>
</dbReference>